<keyword evidence="7" id="KW-0503">Monooxygenase</keyword>
<keyword evidence="8" id="KW-0732">Signal</keyword>
<evidence type="ECO:0000256" key="5">
    <source>
        <dbReference type="ARBA" id="ARBA00023136"/>
    </source>
</evidence>
<keyword evidence="10" id="KW-1185">Reference proteome</keyword>
<evidence type="ECO:0000256" key="1">
    <source>
        <dbReference type="ARBA" id="ARBA00004167"/>
    </source>
</evidence>
<dbReference type="InterPro" id="IPR017972">
    <property type="entry name" value="Cyt_P450_CS"/>
</dbReference>
<evidence type="ECO:0000256" key="2">
    <source>
        <dbReference type="ARBA" id="ARBA00022692"/>
    </source>
</evidence>
<proteinExistence type="inferred from homology"/>
<dbReference type="AlphaFoldDB" id="A0A2I0AQP7"/>
<protein>
    <submittedName>
        <fullName evidence="9">Cytochrome P450 89A2</fullName>
    </submittedName>
</protein>
<dbReference type="Proteomes" id="UP000236161">
    <property type="component" value="Unassembled WGS sequence"/>
</dbReference>
<keyword evidence="6 7" id="KW-0408">Iron</keyword>
<accession>A0A2I0AQP7</accession>
<dbReference type="GO" id="GO:0020037">
    <property type="term" value="F:heme binding"/>
    <property type="evidence" value="ECO:0007669"/>
    <property type="project" value="InterPro"/>
</dbReference>
<dbReference type="PRINTS" id="PR00463">
    <property type="entry name" value="EP450I"/>
</dbReference>
<dbReference type="Pfam" id="PF00067">
    <property type="entry name" value="p450"/>
    <property type="match status" value="1"/>
</dbReference>
<dbReference type="SUPFAM" id="SSF48264">
    <property type="entry name" value="Cytochrome P450"/>
    <property type="match status" value="1"/>
</dbReference>
<dbReference type="InterPro" id="IPR002401">
    <property type="entry name" value="Cyt_P450_E_grp-I"/>
</dbReference>
<sequence length="514" mass="56313">MEASKLLILAPLAFVILSLLLSSKRKSSTVAGKLPPTIPLSSILAGLAALPWRPLPSLADVYLLLHRLHESFPISALRLPLSTAVFISDSALAHHTLVVLGSAVADRLPPSAPLRRQNIDERITVNPHGDSWRLLRRNLVSGLLSPSFVKQFAGARRWALDMLLARLKSQAAEAGGVVRLSESSSRASYALLAAMCFGEKLEDKKIMETELAIVQMTSASVSTFFFAFLPGAIQQILSNLWKAPAVADIIVSFVKARRRTRVAAFRGARAIPPACYVDTLFDLELPSSEREEGGRRNLSEEEIAALCAEFFGAAGHNTSIALEWIMAEIVDRRDVQERLAMETELIMKNNGDEEELLRIPYLRALVTEGLRRHPPSPAFPRYATKEFEVGGFVVPKGATVFFNVASMCADGNVWEEPLEFRPERFLAGGGDGDNGGGGKVMLFGAGNRGCPGSGLAVLHLSYFVAHLVKEFEWQPAAAGEKIDKSEKMEFFMRMKNPLRARISPRKKKITSGLN</sequence>
<comment type="cofactor">
    <cofactor evidence="6">
        <name>heme</name>
        <dbReference type="ChEBI" id="CHEBI:30413"/>
    </cofactor>
</comment>
<comment type="subcellular location">
    <subcellularLocation>
        <location evidence="1">Membrane</location>
        <topology evidence="1">Single-pass membrane protein</topology>
    </subcellularLocation>
</comment>
<keyword evidence="2" id="KW-0812">Transmembrane</keyword>
<dbReference type="PANTHER" id="PTHR24298:SF800">
    <property type="entry name" value="CYTOCHROME P450 89A2-RELATED"/>
    <property type="match status" value="1"/>
</dbReference>
<keyword evidence="7" id="KW-0560">Oxidoreductase</keyword>
<reference evidence="9 10" key="1">
    <citation type="journal article" date="2017" name="Nature">
        <title>The Apostasia genome and the evolution of orchids.</title>
        <authorList>
            <person name="Zhang G.Q."/>
            <person name="Liu K.W."/>
            <person name="Li Z."/>
            <person name="Lohaus R."/>
            <person name="Hsiao Y.Y."/>
            <person name="Niu S.C."/>
            <person name="Wang J.Y."/>
            <person name="Lin Y.C."/>
            <person name="Xu Q."/>
            <person name="Chen L.J."/>
            <person name="Yoshida K."/>
            <person name="Fujiwara S."/>
            <person name="Wang Z.W."/>
            <person name="Zhang Y.Q."/>
            <person name="Mitsuda N."/>
            <person name="Wang M."/>
            <person name="Liu G.H."/>
            <person name="Pecoraro L."/>
            <person name="Huang H.X."/>
            <person name="Xiao X.J."/>
            <person name="Lin M."/>
            <person name="Wu X.Y."/>
            <person name="Wu W.L."/>
            <person name="Chen Y.Y."/>
            <person name="Chang S.B."/>
            <person name="Sakamoto S."/>
            <person name="Ohme-Takagi M."/>
            <person name="Yagi M."/>
            <person name="Zeng S.J."/>
            <person name="Shen C.Y."/>
            <person name="Yeh C.M."/>
            <person name="Luo Y.B."/>
            <person name="Tsai W.C."/>
            <person name="Van de Peer Y."/>
            <person name="Liu Z.J."/>
        </authorList>
    </citation>
    <scope>NUCLEOTIDE SEQUENCE [LARGE SCALE GENOMIC DNA]</scope>
    <source>
        <strain evidence="10">cv. Shenzhen</strain>
        <tissue evidence="9">Stem</tissue>
    </source>
</reference>
<organism evidence="9 10">
    <name type="scientific">Apostasia shenzhenica</name>
    <dbReference type="NCBI Taxonomy" id="1088818"/>
    <lineage>
        <taxon>Eukaryota</taxon>
        <taxon>Viridiplantae</taxon>
        <taxon>Streptophyta</taxon>
        <taxon>Embryophyta</taxon>
        <taxon>Tracheophyta</taxon>
        <taxon>Spermatophyta</taxon>
        <taxon>Magnoliopsida</taxon>
        <taxon>Liliopsida</taxon>
        <taxon>Asparagales</taxon>
        <taxon>Orchidaceae</taxon>
        <taxon>Apostasioideae</taxon>
        <taxon>Apostasia</taxon>
    </lineage>
</organism>
<keyword evidence="5" id="KW-0472">Membrane</keyword>
<evidence type="ECO:0000313" key="10">
    <source>
        <dbReference type="Proteomes" id="UP000236161"/>
    </source>
</evidence>
<evidence type="ECO:0000256" key="3">
    <source>
        <dbReference type="ARBA" id="ARBA00022723"/>
    </source>
</evidence>
<feature type="signal peptide" evidence="8">
    <location>
        <begin position="1"/>
        <end position="27"/>
    </location>
</feature>
<evidence type="ECO:0000256" key="6">
    <source>
        <dbReference type="PIRSR" id="PIRSR602401-1"/>
    </source>
</evidence>
<keyword evidence="4" id="KW-1133">Transmembrane helix</keyword>
<dbReference type="PANTHER" id="PTHR24298">
    <property type="entry name" value="FLAVONOID 3'-MONOOXYGENASE-RELATED"/>
    <property type="match status" value="1"/>
</dbReference>
<dbReference type="GO" id="GO:0005506">
    <property type="term" value="F:iron ion binding"/>
    <property type="evidence" value="ECO:0007669"/>
    <property type="project" value="InterPro"/>
</dbReference>
<dbReference type="InterPro" id="IPR036396">
    <property type="entry name" value="Cyt_P450_sf"/>
</dbReference>
<evidence type="ECO:0000256" key="4">
    <source>
        <dbReference type="ARBA" id="ARBA00022989"/>
    </source>
</evidence>
<dbReference type="PROSITE" id="PS00086">
    <property type="entry name" value="CYTOCHROME_P450"/>
    <property type="match status" value="1"/>
</dbReference>
<comment type="similarity">
    <text evidence="7">Belongs to the cytochrome P450 family.</text>
</comment>
<keyword evidence="3 6" id="KW-0479">Metal-binding</keyword>
<dbReference type="GO" id="GO:0016020">
    <property type="term" value="C:membrane"/>
    <property type="evidence" value="ECO:0007669"/>
    <property type="project" value="UniProtKB-SubCell"/>
</dbReference>
<dbReference type="Gene3D" id="1.10.630.10">
    <property type="entry name" value="Cytochrome P450"/>
    <property type="match status" value="1"/>
</dbReference>
<dbReference type="InterPro" id="IPR001128">
    <property type="entry name" value="Cyt_P450"/>
</dbReference>
<keyword evidence="6 7" id="KW-0349">Heme</keyword>
<dbReference type="STRING" id="1088818.A0A2I0AQP7"/>
<gene>
    <name evidence="9" type="primary">CYP89A2</name>
    <name evidence="9" type="ORF">AXF42_Ash012416</name>
</gene>
<feature type="chain" id="PRO_5014130589" evidence="8">
    <location>
        <begin position="28"/>
        <end position="514"/>
    </location>
</feature>
<evidence type="ECO:0000313" key="9">
    <source>
        <dbReference type="EMBL" id="PKA57877.1"/>
    </source>
</evidence>
<evidence type="ECO:0000256" key="7">
    <source>
        <dbReference type="RuleBase" id="RU000461"/>
    </source>
</evidence>
<dbReference type="InterPro" id="IPR051103">
    <property type="entry name" value="Plant_metabolite_P450s"/>
</dbReference>
<dbReference type="GO" id="GO:0016709">
    <property type="term" value="F:oxidoreductase activity, acting on paired donors, with incorporation or reduction of molecular oxygen, NAD(P)H as one donor, and incorporation of one atom of oxygen"/>
    <property type="evidence" value="ECO:0007669"/>
    <property type="project" value="TreeGrafter"/>
</dbReference>
<dbReference type="OrthoDB" id="1055148at2759"/>
<name>A0A2I0AQP7_9ASPA</name>
<feature type="binding site" description="axial binding residue" evidence="6">
    <location>
        <position position="450"/>
    </location>
    <ligand>
        <name>heme</name>
        <dbReference type="ChEBI" id="CHEBI:30413"/>
    </ligand>
    <ligandPart>
        <name>Fe</name>
        <dbReference type="ChEBI" id="CHEBI:18248"/>
    </ligandPart>
</feature>
<evidence type="ECO:0000256" key="8">
    <source>
        <dbReference type="SAM" id="SignalP"/>
    </source>
</evidence>
<dbReference type="EMBL" id="KZ451959">
    <property type="protein sequence ID" value="PKA57877.1"/>
    <property type="molecule type" value="Genomic_DNA"/>
</dbReference>